<name>A0A358DYX9_9ALTE</name>
<reference evidence="1 2" key="1">
    <citation type="journal article" date="2018" name="Nat. Biotechnol.">
        <title>A standardized bacterial taxonomy based on genome phylogeny substantially revises the tree of life.</title>
        <authorList>
            <person name="Parks D.H."/>
            <person name="Chuvochina M."/>
            <person name="Waite D.W."/>
            <person name="Rinke C."/>
            <person name="Skarshewski A."/>
            <person name="Chaumeil P.A."/>
            <person name="Hugenholtz P."/>
        </authorList>
    </citation>
    <scope>NUCLEOTIDE SEQUENCE [LARGE SCALE GENOMIC DNA]</scope>
    <source>
        <strain evidence="1">UBA11621</strain>
    </source>
</reference>
<dbReference type="EMBL" id="DONK01000137">
    <property type="protein sequence ID" value="HBU51481.1"/>
    <property type="molecule type" value="Genomic_DNA"/>
</dbReference>
<gene>
    <name evidence="1" type="ORF">DEB45_09480</name>
</gene>
<dbReference type="RefSeq" id="WP_273016201.1">
    <property type="nucleotide sequence ID" value="NZ_CALBIY010000041.1"/>
</dbReference>
<proteinExistence type="predicted"/>
<organism evidence="1 2">
    <name type="scientific">Alteromonas australica</name>
    <dbReference type="NCBI Taxonomy" id="589873"/>
    <lineage>
        <taxon>Bacteria</taxon>
        <taxon>Pseudomonadati</taxon>
        <taxon>Pseudomonadota</taxon>
        <taxon>Gammaproteobacteria</taxon>
        <taxon>Alteromonadales</taxon>
        <taxon>Alteromonadaceae</taxon>
        <taxon>Alteromonas/Salinimonas group</taxon>
        <taxon>Alteromonas</taxon>
    </lineage>
</organism>
<evidence type="ECO:0000313" key="2">
    <source>
        <dbReference type="Proteomes" id="UP000264779"/>
    </source>
</evidence>
<dbReference type="AlphaFoldDB" id="A0A358DYX9"/>
<sequence length="196" mass="22360">MVRSLIALSLCSVCISSFSQEITVGRTWDIVEPDPMVEAQRRAEQLPPERVKPKSTFRERLAAKKIKRVAVAAERHYTPTHTVEREVLDRNGNILYPVGFTYNPIKYMPRFDQRIVIIDEKDAAAVKPHLKPSDTVIVNEGDLLRVSQLLGQRANMLDILTAEAMDIQRIPVVVTIDYENLAYRLEEFMPEFGVPL</sequence>
<protein>
    <recommendedName>
        <fullName evidence="3">Conjugal transfer protein TraW</fullName>
    </recommendedName>
</protein>
<evidence type="ECO:0000313" key="1">
    <source>
        <dbReference type="EMBL" id="HBU51481.1"/>
    </source>
</evidence>
<dbReference type="Proteomes" id="UP000264779">
    <property type="component" value="Unassembled WGS sequence"/>
</dbReference>
<accession>A0A358DYX9</accession>
<evidence type="ECO:0008006" key="3">
    <source>
        <dbReference type="Google" id="ProtNLM"/>
    </source>
</evidence>
<comment type="caution">
    <text evidence="1">The sequence shown here is derived from an EMBL/GenBank/DDBJ whole genome shotgun (WGS) entry which is preliminary data.</text>
</comment>